<evidence type="ECO:0000313" key="3">
    <source>
        <dbReference type="EMBL" id="GBF95531.1"/>
    </source>
</evidence>
<dbReference type="Proteomes" id="UP000247498">
    <property type="component" value="Unassembled WGS sequence"/>
</dbReference>
<comment type="caution">
    <text evidence="3">The sequence shown here is derived from an EMBL/GenBank/DDBJ whole genome shotgun (WGS) entry which is preliminary data.</text>
</comment>
<dbReference type="AlphaFoldDB" id="A0A2V0P6P2"/>
<evidence type="ECO:0000313" key="4">
    <source>
        <dbReference type="Proteomes" id="UP000247498"/>
    </source>
</evidence>
<proteinExistence type="predicted"/>
<evidence type="ECO:0000256" key="1">
    <source>
        <dbReference type="SAM" id="MobiDB-lite"/>
    </source>
</evidence>
<dbReference type="STRING" id="307507.A0A2V0P6P2"/>
<dbReference type="InParanoid" id="A0A2V0P6P2"/>
<dbReference type="OrthoDB" id="528242at2759"/>
<feature type="region of interest" description="Disordered" evidence="1">
    <location>
        <begin position="464"/>
        <end position="501"/>
    </location>
</feature>
<feature type="compositionally biased region" description="Low complexity" evidence="1">
    <location>
        <begin position="464"/>
        <end position="480"/>
    </location>
</feature>
<name>A0A2V0P6P2_9CHLO</name>
<organism evidence="3 4">
    <name type="scientific">Raphidocelis subcapitata</name>
    <dbReference type="NCBI Taxonomy" id="307507"/>
    <lineage>
        <taxon>Eukaryota</taxon>
        <taxon>Viridiplantae</taxon>
        <taxon>Chlorophyta</taxon>
        <taxon>core chlorophytes</taxon>
        <taxon>Chlorophyceae</taxon>
        <taxon>CS clade</taxon>
        <taxon>Sphaeropleales</taxon>
        <taxon>Selenastraceae</taxon>
        <taxon>Raphidocelis</taxon>
    </lineage>
</organism>
<gene>
    <name evidence="3" type="ORF">Rsub_08512</name>
</gene>
<protein>
    <submittedName>
        <fullName evidence="3">Uncharacterized protein</fullName>
    </submittedName>
</protein>
<reference evidence="3 4" key="1">
    <citation type="journal article" date="2018" name="Sci. Rep.">
        <title>Raphidocelis subcapitata (=Pseudokirchneriella subcapitata) provides an insight into genome evolution and environmental adaptations in the Sphaeropleales.</title>
        <authorList>
            <person name="Suzuki S."/>
            <person name="Yamaguchi H."/>
            <person name="Nakajima N."/>
            <person name="Kawachi M."/>
        </authorList>
    </citation>
    <scope>NUCLEOTIDE SEQUENCE [LARGE SCALE GENOMIC DNA]</scope>
    <source>
        <strain evidence="3 4">NIES-35</strain>
    </source>
</reference>
<accession>A0A2V0P6P2</accession>
<evidence type="ECO:0000256" key="2">
    <source>
        <dbReference type="SAM" id="SignalP"/>
    </source>
</evidence>
<keyword evidence="2" id="KW-0732">Signal</keyword>
<keyword evidence="4" id="KW-1185">Reference proteome</keyword>
<feature type="signal peptide" evidence="2">
    <location>
        <begin position="1"/>
        <end position="21"/>
    </location>
</feature>
<dbReference type="EMBL" id="BDRX01000066">
    <property type="protein sequence ID" value="GBF95531.1"/>
    <property type="molecule type" value="Genomic_DNA"/>
</dbReference>
<sequence length="501" mass="55242">MHAGLALLGLALLAGAAPAAAKGVQMSSSAIFFYDSEFEPHYGQPISQCELLLKRAKEGGSKSVNLVPTQYWYDPASAKYNANVCNPDNWAENQRVEYYCNKYEWDSPCEPFNQERIARFAKGFKDCLQKAHDMFDEVLISPHLDDGTKTMHWRNMLFFDPLVKDTKGYTYWDIMLSPIAEAVKAVYTKPGKTIVFGPEGEMGGTVFYAPASYQKIADRVRAEYKGPAKLKIALMFNHAYLAGVINRGDDVYGALPQSKFWKKDGGWGPLMPFEQWPEYARLKASQPALLKLLNSVDVLGVSCYARASESPKPEELESCAVKYDAELTAMGFDLRKWSAQPGKAFIYNEFALGGGISECGNTPATTRAEAGRFSWLGGTTTFDQAINPWKMDVVQQYARDWYQAAFKLFRAGGIKYKISGVFLWNVVSWDVQGIHPASTTGNGSFRDPAITEWIKQHNAAVAAGAKDGAAAEPEAAAPAKAPKDKAPKAHKAAARRELAAL</sequence>
<feature type="chain" id="PRO_5016063569" evidence="2">
    <location>
        <begin position="22"/>
        <end position="501"/>
    </location>
</feature>